<gene>
    <name evidence="6" type="ORF">SAMN04488029_3995</name>
</gene>
<dbReference type="Proteomes" id="UP000192472">
    <property type="component" value="Unassembled WGS sequence"/>
</dbReference>
<dbReference type="NCBIfam" id="TIGR00275">
    <property type="entry name" value="aminoacetone oxidase family FAD-binding enzyme"/>
    <property type="match status" value="1"/>
</dbReference>
<dbReference type="PRINTS" id="PR00368">
    <property type="entry name" value="FADPNR"/>
</dbReference>
<dbReference type="InterPro" id="IPR055178">
    <property type="entry name" value="RsdA/BaiN/AoA(So)-like_dom"/>
</dbReference>
<dbReference type="Gene3D" id="2.40.30.10">
    <property type="entry name" value="Translation factors"/>
    <property type="match status" value="1"/>
</dbReference>
<feature type="domain" description="RsdA/BaiN/AoA(So)-like Rossmann fold-like" evidence="4">
    <location>
        <begin position="13"/>
        <end position="413"/>
    </location>
</feature>
<dbReference type="Pfam" id="PF03486">
    <property type="entry name" value="HI0933_like"/>
    <property type="match status" value="1"/>
</dbReference>
<dbReference type="AlphaFoldDB" id="A0A1W2GRG2"/>
<proteinExistence type="predicted"/>
<reference evidence="6 7" key="1">
    <citation type="submission" date="2017-04" db="EMBL/GenBank/DDBJ databases">
        <authorList>
            <person name="Afonso C.L."/>
            <person name="Miller P.J."/>
            <person name="Scott M.A."/>
            <person name="Spackman E."/>
            <person name="Goraichik I."/>
            <person name="Dimitrov K.M."/>
            <person name="Suarez D.L."/>
            <person name="Swayne D.E."/>
        </authorList>
    </citation>
    <scope>NUCLEOTIDE SEQUENCE [LARGE SCALE GENOMIC DNA]</scope>
    <source>
        <strain evidence="6 7">DSM 26133</strain>
    </source>
</reference>
<dbReference type="Gene3D" id="3.50.50.60">
    <property type="entry name" value="FAD/NAD(P)-binding domain"/>
    <property type="match status" value="1"/>
</dbReference>
<dbReference type="SUPFAM" id="SSF160996">
    <property type="entry name" value="HI0933 insert domain-like"/>
    <property type="match status" value="1"/>
</dbReference>
<dbReference type="EMBL" id="FWYF01000005">
    <property type="protein sequence ID" value="SMD39002.1"/>
    <property type="molecule type" value="Genomic_DNA"/>
</dbReference>
<organism evidence="6 7">
    <name type="scientific">Reichenbachiella faecimaris</name>
    <dbReference type="NCBI Taxonomy" id="692418"/>
    <lineage>
        <taxon>Bacteria</taxon>
        <taxon>Pseudomonadati</taxon>
        <taxon>Bacteroidota</taxon>
        <taxon>Cytophagia</taxon>
        <taxon>Cytophagales</taxon>
        <taxon>Reichenbachiellaceae</taxon>
        <taxon>Reichenbachiella</taxon>
    </lineage>
</organism>
<dbReference type="PANTHER" id="PTHR42887">
    <property type="entry name" value="OS12G0638800 PROTEIN"/>
    <property type="match status" value="1"/>
</dbReference>
<dbReference type="Pfam" id="PF22780">
    <property type="entry name" value="HI0933_like_1st"/>
    <property type="match status" value="1"/>
</dbReference>
<dbReference type="InterPro" id="IPR057661">
    <property type="entry name" value="RsdA/BaiN/AoA(So)_Rossmann"/>
</dbReference>
<dbReference type="SUPFAM" id="SSF51905">
    <property type="entry name" value="FAD/NAD(P)-binding domain"/>
    <property type="match status" value="1"/>
</dbReference>
<evidence type="ECO:0000259" key="5">
    <source>
        <dbReference type="Pfam" id="PF22780"/>
    </source>
</evidence>
<evidence type="ECO:0000313" key="7">
    <source>
        <dbReference type="Proteomes" id="UP000192472"/>
    </source>
</evidence>
<feature type="domain" description="RsdA/BaiN/AoA(So)-like insert" evidence="5">
    <location>
        <begin position="198"/>
        <end position="360"/>
    </location>
</feature>
<evidence type="ECO:0000256" key="1">
    <source>
        <dbReference type="ARBA" id="ARBA00001974"/>
    </source>
</evidence>
<name>A0A1W2GRG2_REIFA</name>
<dbReference type="PROSITE" id="PS51257">
    <property type="entry name" value="PROKAR_LIPOPROTEIN"/>
    <property type="match status" value="1"/>
</dbReference>
<evidence type="ECO:0000313" key="6">
    <source>
        <dbReference type="EMBL" id="SMD39002.1"/>
    </source>
</evidence>
<evidence type="ECO:0008006" key="8">
    <source>
        <dbReference type="Google" id="ProtNLM"/>
    </source>
</evidence>
<evidence type="ECO:0000259" key="4">
    <source>
        <dbReference type="Pfam" id="PF03486"/>
    </source>
</evidence>
<keyword evidence="7" id="KW-1185">Reference proteome</keyword>
<dbReference type="PANTHER" id="PTHR42887:SF2">
    <property type="entry name" value="OS12G0638800 PROTEIN"/>
    <property type="match status" value="1"/>
</dbReference>
<dbReference type="Gene3D" id="1.10.8.260">
    <property type="entry name" value="HI0933 insert domain-like"/>
    <property type="match status" value="1"/>
</dbReference>
<evidence type="ECO:0000256" key="2">
    <source>
        <dbReference type="ARBA" id="ARBA00022630"/>
    </source>
</evidence>
<keyword evidence="2" id="KW-0285">Flavoprotein</keyword>
<dbReference type="InterPro" id="IPR004792">
    <property type="entry name" value="BaiN-like"/>
</dbReference>
<dbReference type="PRINTS" id="PR00411">
    <property type="entry name" value="PNDRDTASEI"/>
</dbReference>
<dbReference type="InterPro" id="IPR036188">
    <property type="entry name" value="FAD/NAD-bd_sf"/>
</dbReference>
<dbReference type="InterPro" id="IPR023166">
    <property type="entry name" value="BaiN-like_dom_sf"/>
</dbReference>
<evidence type="ECO:0000256" key="3">
    <source>
        <dbReference type="ARBA" id="ARBA00022827"/>
    </source>
</evidence>
<comment type="cofactor">
    <cofactor evidence="1">
        <name>FAD</name>
        <dbReference type="ChEBI" id="CHEBI:57692"/>
    </cofactor>
</comment>
<protein>
    <recommendedName>
        <fullName evidence="8">Flavoprotein, HI0933 family</fullName>
    </recommendedName>
</protein>
<keyword evidence="3" id="KW-0274">FAD</keyword>
<sequence length="416" mass="46217">MALHQNRYVQIMKVAVIGGGAAGYFAAISCKTHHPEAHVSIFEKSSKTLAKVKVSGGGRCNVTNVCEPQSDFLRHYPRGQKQLKKTFNYFNKKNTLEWFESRGVKIKAEADGRMFPVTDDSQTIIDCLRNEVERLGISALNKKGIIGLNPQATGGFKIKYDTEETDYFDCIIVATGGSPKSASYDWLRSLGHTIIAPVPSLFTFNIPEERKLKSLMGLAVPNAVVKIQGTKMVQNGPVLVTHWGLSGPAVLKLSAWGARQLFDMNYNFKSQVNWTGGMNEEDLRQQVTKISETESKKKISNAKPINIPNRLWEYILDRIDLDGNTIWVELKKKDKNRLINILLNDEYAVVGKTTFKEEFVTCGGVDLSEVDFNTMQSKKLSGLFFAGEVLDIDGITGGFNFQAAWSTGFVAGKLAQ</sequence>
<accession>A0A1W2GRG2</accession>